<feature type="binding site" evidence="9">
    <location>
        <position position="63"/>
    </location>
    <ligand>
        <name>Zn(2+)</name>
        <dbReference type="ChEBI" id="CHEBI:29105"/>
    </ligand>
</feature>
<evidence type="ECO:0000256" key="4">
    <source>
        <dbReference type="ARBA" id="ARBA00022723"/>
    </source>
</evidence>
<dbReference type="InterPro" id="IPR001765">
    <property type="entry name" value="Carbonic_anhydrase"/>
</dbReference>
<evidence type="ECO:0000313" key="12">
    <source>
        <dbReference type="Proteomes" id="UP000256970"/>
    </source>
</evidence>
<dbReference type="EMBL" id="FNXT01001137">
    <property type="protein sequence ID" value="SZX72425.1"/>
    <property type="molecule type" value="Genomic_DNA"/>
</dbReference>
<dbReference type="SMART" id="SM00947">
    <property type="entry name" value="Pro_CA"/>
    <property type="match status" value="1"/>
</dbReference>
<dbReference type="PROSITE" id="PS00704">
    <property type="entry name" value="PROK_CO2_ANHYDRASE_1"/>
    <property type="match status" value="1"/>
</dbReference>
<feature type="binding site" evidence="9">
    <location>
        <position position="120"/>
    </location>
    <ligand>
        <name>Zn(2+)</name>
        <dbReference type="ChEBI" id="CHEBI:29105"/>
    </ligand>
</feature>
<keyword evidence="12" id="KW-1185">Reference proteome</keyword>
<dbReference type="InterPro" id="IPR015892">
    <property type="entry name" value="Carbonic_anhydrase_CS"/>
</dbReference>
<feature type="binding site" evidence="9">
    <location>
        <position position="61"/>
    </location>
    <ligand>
        <name>Zn(2+)</name>
        <dbReference type="ChEBI" id="CHEBI:29105"/>
    </ligand>
</feature>
<sequence length="382" mass="40775">MASEQESTCCCGSQKNSSHKHSFDNLLAANREWAAAVREADPEFFNRLVNQQQPEYLWIGCSDSRVPANQILGLAPGEIFVQRNVGNQAMHTDLNLMACLEYAVKSLKVKTIILCGHYNCGAVKAALQLPHTTPGLVNCWISDIRECRNQSEGELRGLDPEQQLARLCELNVLRQVFHVATSPVVAGAWAEGQEVHVYGLIYDLADGHLRKLAGPISGDDNYNHSLEGFVMDGLRVTRCPGTQMMRLSSAHDAHTHVHEAEAAPGTAGSMRGFGGTVGAMSVDCGTTMPASLCALRKTSSRSSSEGAGAADGDALFPLGIVSCPSELVTSINNINLAESIAKHKQWTQPADVSVNSSVSSPVKGQEQPVLQAALVAAAAAKC</sequence>
<dbReference type="Pfam" id="PF00484">
    <property type="entry name" value="Pro_CA"/>
    <property type="match status" value="1"/>
</dbReference>
<dbReference type="AlphaFoldDB" id="A0A383W456"/>
<comment type="catalytic activity">
    <reaction evidence="8">
        <text>hydrogencarbonate + H(+) = CO2 + H2O</text>
        <dbReference type="Rhea" id="RHEA:10748"/>
        <dbReference type="ChEBI" id="CHEBI:15377"/>
        <dbReference type="ChEBI" id="CHEBI:15378"/>
        <dbReference type="ChEBI" id="CHEBI:16526"/>
        <dbReference type="ChEBI" id="CHEBI:17544"/>
        <dbReference type="EC" id="4.2.1.1"/>
    </reaction>
</comment>
<evidence type="ECO:0000256" key="5">
    <source>
        <dbReference type="ARBA" id="ARBA00022833"/>
    </source>
</evidence>
<protein>
    <recommendedName>
        <fullName evidence="3">Carbonic anhydrase</fullName>
        <ecNumber evidence="2">4.2.1.1</ecNumber>
    </recommendedName>
    <alternativeName>
        <fullName evidence="7">Carbonate dehydratase</fullName>
    </alternativeName>
</protein>
<keyword evidence="5 9" id="KW-0862">Zinc</keyword>
<dbReference type="GO" id="GO:0008270">
    <property type="term" value="F:zinc ion binding"/>
    <property type="evidence" value="ECO:0007669"/>
    <property type="project" value="InterPro"/>
</dbReference>
<evidence type="ECO:0000256" key="3">
    <source>
        <dbReference type="ARBA" id="ARBA00014628"/>
    </source>
</evidence>
<dbReference type="Gene3D" id="3.40.1050.10">
    <property type="entry name" value="Carbonic anhydrase"/>
    <property type="match status" value="1"/>
</dbReference>
<dbReference type="PANTHER" id="PTHR11002:SF76">
    <property type="entry name" value="CARBONIC ANHYDRASE"/>
    <property type="match status" value="1"/>
</dbReference>
<dbReference type="Proteomes" id="UP000256970">
    <property type="component" value="Unassembled WGS sequence"/>
</dbReference>
<evidence type="ECO:0000256" key="8">
    <source>
        <dbReference type="ARBA" id="ARBA00048348"/>
    </source>
</evidence>
<dbReference type="SMR" id="A0A383W456"/>
<dbReference type="PANTHER" id="PTHR11002">
    <property type="entry name" value="CARBONIC ANHYDRASE"/>
    <property type="match status" value="1"/>
</dbReference>
<comment type="similarity">
    <text evidence="1">Belongs to the beta-class carbonic anhydrase family.</text>
</comment>
<dbReference type="EC" id="4.2.1.1" evidence="2"/>
<organism evidence="11 12">
    <name type="scientific">Tetradesmus obliquus</name>
    <name type="common">Green alga</name>
    <name type="synonym">Acutodesmus obliquus</name>
    <dbReference type="NCBI Taxonomy" id="3088"/>
    <lineage>
        <taxon>Eukaryota</taxon>
        <taxon>Viridiplantae</taxon>
        <taxon>Chlorophyta</taxon>
        <taxon>core chlorophytes</taxon>
        <taxon>Chlorophyceae</taxon>
        <taxon>CS clade</taxon>
        <taxon>Sphaeropleales</taxon>
        <taxon>Scenedesmaceae</taxon>
        <taxon>Tetradesmus</taxon>
    </lineage>
</organism>
<proteinExistence type="inferred from homology"/>
<evidence type="ECO:0000256" key="1">
    <source>
        <dbReference type="ARBA" id="ARBA00006217"/>
    </source>
</evidence>
<name>A0A383W456_TETOB</name>
<reference evidence="11 12" key="1">
    <citation type="submission" date="2016-10" db="EMBL/GenBank/DDBJ databases">
        <authorList>
            <person name="Cai Z."/>
        </authorList>
    </citation>
    <scope>NUCLEOTIDE SEQUENCE [LARGE SCALE GENOMIC DNA]</scope>
</reference>
<accession>A0A383W456</accession>
<evidence type="ECO:0000256" key="9">
    <source>
        <dbReference type="PIRSR" id="PIRSR601765-1"/>
    </source>
</evidence>
<evidence type="ECO:0000256" key="10">
    <source>
        <dbReference type="SAM" id="MobiDB-lite"/>
    </source>
</evidence>
<comment type="cofactor">
    <cofactor evidence="9">
        <name>Zn(2+)</name>
        <dbReference type="ChEBI" id="CHEBI:29105"/>
    </cofactor>
    <text evidence="9">Binds 1 zinc ion per subunit.</text>
</comment>
<feature type="binding site" evidence="9">
    <location>
        <position position="117"/>
    </location>
    <ligand>
        <name>Zn(2+)</name>
        <dbReference type="ChEBI" id="CHEBI:29105"/>
    </ligand>
</feature>
<evidence type="ECO:0000256" key="7">
    <source>
        <dbReference type="ARBA" id="ARBA00031969"/>
    </source>
</evidence>
<evidence type="ECO:0000256" key="6">
    <source>
        <dbReference type="ARBA" id="ARBA00023239"/>
    </source>
</evidence>
<feature type="region of interest" description="Disordered" evidence="10">
    <location>
        <begin position="1"/>
        <end position="20"/>
    </location>
</feature>
<dbReference type="GO" id="GO:0004089">
    <property type="term" value="F:carbonate dehydratase activity"/>
    <property type="evidence" value="ECO:0007669"/>
    <property type="project" value="UniProtKB-EC"/>
</dbReference>
<dbReference type="FunFam" id="3.40.1050.10:FF:000001">
    <property type="entry name" value="Carbonic anhydrase"/>
    <property type="match status" value="1"/>
</dbReference>
<keyword evidence="4 9" id="KW-0479">Metal-binding</keyword>
<keyword evidence="6" id="KW-0456">Lyase</keyword>
<dbReference type="STRING" id="3088.A0A383W456"/>
<gene>
    <name evidence="11" type="ORF">BQ4739_LOCUS12606</name>
</gene>
<evidence type="ECO:0000256" key="2">
    <source>
        <dbReference type="ARBA" id="ARBA00012925"/>
    </source>
</evidence>
<evidence type="ECO:0000313" key="11">
    <source>
        <dbReference type="EMBL" id="SZX72425.1"/>
    </source>
</evidence>
<dbReference type="SUPFAM" id="SSF53056">
    <property type="entry name" value="beta-carbonic anhydrase, cab"/>
    <property type="match status" value="1"/>
</dbReference>
<dbReference type="PROSITE" id="PS00705">
    <property type="entry name" value="PROK_CO2_ANHYDRASE_2"/>
    <property type="match status" value="1"/>
</dbReference>
<dbReference type="InterPro" id="IPR036874">
    <property type="entry name" value="Carbonic_anhydrase_sf"/>
</dbReference>
<dbReference type="GO" id="GO:0015976">
    <property type="term" value="P:carbon utilization"/>
    <property type="evidence" value="ECO:0007669"/>
    <property type="project" value="InterPro"/>
</dbReference>
<dbReference type="CDD" id="cd00883">
    <property type="entry name" value="beta_CA_cladeA"/>
    <property type="match status" value="1"/>
</dbReference>